<evidence type="ECO:0000256" key="1">
    <source>
        <dbReference type="SAM" id="Phobius"/>
    </source>
</evidence>
<accession>F2JL11</accession>
<name>F2JL11_CELLD</name>
<gene>
    <name evidence="2" type="ordered locus">Clole_2854</name>
</gene>
<dbReference type="STRING" id="642492.Clole_2854"/>
<keyword evidence="1" id="KW-0812">Transmembrane</keyword>
<dbReference type="Proteomes" id="UP000008467">
    <property type="component" value="Chromosome"/>
</dbReference>
<dbReference type="EMBL" id="CP002582">
    <property type="protein sequence ID" value="ADZ84552.1"/>
    <property type="molecule type" value="Genomic_DNA"/>
</dbReference>
<dbReference type="KEGG" id="cle:Clole_2854"/>
<sequence>MMCCKDKKAEVVKQEKLYKKPWFWICMTVIVFCITRPYVIVMCGNGSGNNNNGNRGKETDASN</sequence>
<dbReference type="RefSeq" id="WP_013657833.1">
    <property type="nucleotide sequence ID" value="NC_015275.1"/>
</dbReference>
<organism evidence="2 3">
    <name type="scientific">Cellulosilyticum lentocellum (strain ATCC 49066 / DSM 5427 / NCIMB 11756 / RHM5)</name>
    <name type="common">Clostridium lentocellum</name>
    <dbReference type="NCBI Taxonomy" id="642492"/>
    <lineage>
        <taxon>Bacteria</taxon>
        <taxon>Bacillati</taxon>
        <taxon>Bacillota</taxon>
        <taxon>Clostridia</taxon>
        <taxon>Lachnospirales</taxon>
        <taxon>Cellulosilyticaceae</taxon>
        <taxon>Cellulosilyticum</taxon>
    </lineage>
</organism>
<evidence type="ECO:0000313" key="3">
    <source>
        <dbReference type="Proteomes" id="UP000008467"/>
    </source>
</evidence>
<feature type="transmembrane region" description="Helical" evidence="1">
    <location>
        <begin position="21"/>
        <end position="41"/>
    </location>
</feature>
<protein>
    <submittedName>
        <fullName evidence="2">Uncharacterized protein</fullName>
    </submittedName>
</protein>
<evidence type="ECO:0000313" key="2">
    <source>
        <dbReference type="EMBL" id="ADZ84552.1"/>
    </source>
</evidence>
<keyword evidence="3" id="KW-1185">Reference proteome</keyword>
<keyword evidence="1" id="KW-0472">Membrane</keyword>
<reference evidence="2 3" key="1">
    <citation type="journal article" date="2011" name="J. Bacteriol.">
        <title>Complete genome sequence of the cellulose-degrading bacterium Cellulosilyticum lentocellum.</title>
        <authorList>
            <consortium name="US DOE Joint Genome Institute"/>
            <person name="Miller D.A."/>
            <person name="Suen G."/>
            <person name="Bruce D."/>
            <person name="Copeland A."/>
            <person name="Cheng J.F."/>
            <person name="Detter C."/>
            <person name="Goodwin L.A."/>
            <person name="Han C.S."/>
            <person name="Hauser L.J."/>
            <person name="Land M.L."/>
            <person name="Lapidus A."/>
            <person name="Lucas S."/>
            <person name="Meincke L."/>
            <person name="Pitluck S."/>
            <person name="Tapia R."/>
            <person name="Teshima H."/>
            <person name="Woyke T."/>
            <person name="Fox B.G."/>
            <person name="Angert E.R."/>
            <person name="Currie C.R."/>
        </authorList>
    </citation>
    <scope>NUCLEOTIDE SEQUENCE [LARGE SCALE GENOMIC DNA]</scope>
    <source>
        <strain evidence="3">ATCC 49066 / DSM 5427 / NCIMB 11756 / RHM5</strain>
    </source>
</reference>
<proteinExistence type="predicted"/>
<keyword evidence="1" id="KW-1133">Transmembrane helix</keyword>
<dbReference type="AlphaFoldDB" id="F2JL11"/>
<dbReference type="HOGENOM" id="CLU_2877574_0_0_9"/>